<dbReference type="EMBL" id="JAXIVS010000018">
    <property type="protein sequence ID" value="MDY7232221.1"/>
    <property type="molecule type" value="Genomic_DNA"/>
</dbReference>
<feature type="domain" description="S-adenosyl-l-methionine hydroxide adenosyltransferase N-terminal" evidence="4">
    <location>
        <begin position="27"/>
        <end position="173"/>
    </location>
</feature>
<dbReference type="InterPro" id="IPR002747">
    <property type="entry name" value="SAM_OH_AdoTrfase"/>
</dbReference>
<accession>A0ABU5HFG4</accession>
<dbReference type="Pfam" id="PF20257">
    <property type="entry name" value="SAM_HAT_C"/>
    <property type="match status" value="1"/>
</dbReference>
<evidence type="ECO:0000313" key="6">
    <source>
        <dbReference type="EMBL" id="MDY7232221.1"/>
    </source>
</evidence>
<feature type="chain" id="PRO_5047141109" evidence="3">
    <location>
        <begin position="22"/>
        <end position="290"/>
    </location>
</feature>
<dbReference type="PIRSF" id="PIRSF006779">
    <property type="entry name" value="UCP006779"/>
    <property type="match status" value="1"/>
</dbReference>
<dbReference type="Proteomes" id="UP001291309">
    <property type="component" value="Unassembled WGS sequence"/>
</dbReference>
<protein>
    <submittedName>
        <fullName evidence="6">SAM-dependent chlorinase/fluorinase</fullName>
    </submittedName>
</protein>
<dbReference type="PANTHER" id="PTHR35092">
    <property type="entry name" value="CHLORINASE MJ1651"/>
    <property type="match status" value="1"/>
</dbReference>
<evidence type="ECO:0000259" key="5">
    <source>
        <dbReference type="Pfam" id="PF20257"/>
    </source>
</evidence>
<dbReference type="SUPFAM" id="SSF101852">
    <property type="entry name" value="Bacterial fluorinating enzyme, C-terminal domain"/>
    <property type="match status" value="1"/>
</dbReference>
<sequence>MRRVCPSVLLVMLWVATSASAAEPTLVFMTDFGQRDDSVAICKGVMLGLEPRLRIIDLSHDVEPFSVLDGARFLAGTAPYYPEGTVFVSVIDPGVGSTRKALVVKTKRGQFFVLPDNGLITLVERQQGVAEARVITHRDWLHGGALSSTFHGRDVFAPVGARLARGDDFTQVGPPVTDWVRLEIPEARLTDTALQGTVLAIEHPYGNLVTNADGALLAKLGYQRGDTAKVTFGKGRELRLPWVSTFSDVPVGKPLLYVDSRGRIAFAINQGSFAQAQGIRPLMPFVLRHK</sequence>
<gene>
    <name evidence="6" type="ORF">SYV04_37880</name>
</gene>
<comment type="caution">
    <text evidence="6">The sequence shown here is derived from an EMBL/GenBank/DDBJ whole genome shotgun (WGS) entry which is preliminary data.</text>
</comment>
<feature type="signal peptide" evidence="3">
    <location>
        <begin position="1"/>
        <end position="21"/>
    </location>
</feature>
<proteinExistence type="inferred from homology"/>
<keyword evidence="7" id="KW-1185">Reference proteome</keyword>
<dbReference type="InterPro" id="IPR046469">
    <property type="entry name" value="SAM_HAT_N"/>
</dbReference>
<evidence type="ECO:0000256" key="2">
    <source>
        <dbReference type="ARBA" id="ARBA00024035"/>
    </source>
</evidence>
<dbReference type="Pfam" id="PF01887">
    <property type="entry name" value="SAM_HAT_N"/>
    <property type="match status" value="1"/>
</dbReference>
<dbReference type="PANTHER" id="PTHR35092:SF1">
    <property type="entry name" value="CHLORINASE MJ1651"/>
    <property type="match status" value="1"/>
</dbReference>
<comment type="similarity">
    <text evidence="2">Belongs to the SAM hydrolase / SAM-dependent halogenase family.</text>
</comment>
<evidence type="ECO:0000256" key="1">
    <source>
        <dbReference type="ARBA" id="ARBA00022691"/>
    </source>
</evidence>
<keyword evidence="3" id="KW-0732">Signal</keyword>
<evidence type="ECO:0000313" key="7">
    <source>
        <dbReference type="Proteomes" id="UP001291309"/>
    </source>
</evidence>
<dbReference type="InterPro" id="IPR046470">
    <property type="entry name" value="SAM_HAT_C"/>
</dbReference>
<feature type="domain" description="S-adenosyl-l-methionine hydroxide adenosyltransferase C-terminal" evidence="5">
    <location>
        <begin position="196"/>
        <end position="281"/>
    </location>
</feature>
<dbReference type="Gene3D" id="3.40.50.10790">
    <property type="entry name" value="S-adenosyl-l-methionine hydroxide adenosyltransferase, N-terminal"/>
    <property type="match status" value="1"/>
</dbReference>
<dbReference type="InterPro" id="IPR023227">
    <property type="entry name" value="SAM_OH_AdoTrfase_C_sf"/>
</dbReference>
<dbReference type="InterPro" id="IPR023228">
    <property type="entry name" value="SAM_OH_AdoTrfase_N_sf"/>
</dbReference>
<evidence type="ECO:0000256" key="3">
    <source>
        <dbReference type="SAM" id="SignalP"/>
    </source>
</evidence>
<dbReference type="RefSeq" id="WP_321550934.1">
    <property type="nucleotide sequence ID" value="NZ_JAXIVS010000018.1"/>
</dbReference>
<dbReference type="Gene3D" id="2.40.30.90">
    <property type="entry name" value="Bacterial fluorinating enzyme like"/>
    <property type="match status" value="1"/>
</dbReference>
<evidence type="ECO:0000259" key="4">
    <source>
        <dbReference type="Pfam" id="PF01887"/>
    </source>
</evidence>
<organism evidence="6 7">
    <name type="scientific">Hyalangium rubrum</name>
    <dbReference type="NCBI Taxonomy" id="3103134"/>
    <lineage>
        <taxon>Bacteria</taxon>
        <taxon>Pseudomonadati</taxon>
        <taxon>Myxococcota</taxon>
        <taxon>Myxococcia</taxon>
        <taxon>Myxococcales</taxon>
        <taxon>Cystobacterineae</taxon>
        <taxon>Archangiaceae</taxon>
        <taxon>Hyalangium</taxon>
    </lineage>
</organism>
<dbReference type="SUPFAM" id="SSF102522">
    <property type="entry name" value="Bacterial fluorinating enzyme, N-terminal domain"/>
    <property type="match status" value="1"/>
</dbReference>
<reference evidence="6 7" key="1">
    <citation type="submission" date="2023-12" db="EMBL/GenBank/DDBJ databases">
        <title>the genome sequence of Hyalangium sp. s54d21.</title>
        <authorList>
            <person name="Zhang X."/>
        </authorList>
    </citation>
    <scope>NUCLEOTIDE SEQUENCE [LARGE SCALE GENOMIC DNA]</scope>
    <source>
        <strain evidence="7">s54d21</strain>
    </source>
</reference>
<keyword evidence="1" id="KW-0949">S-adenosyl-L-methionine</keyword>
<name>A0ABU5HFG4_9BACT</name>